<evidence type="ECO:0000256" key="11">
    <source>
        <dbReference type="HAMAP-Rule" id="MF_00036"/>
    </source>
</evidence>
<dbReference type="InterPro" id="IPR018165">
    <property type="entry name" value="Ala-tRNA-synth_IIc_core"/>
</dbReference>
<comment type="similarity">
    <text evidence="1 11">Belongs to the class-II aminoacyl-tRNA synthetase family.</text>
</comment>
<keyword evidence="9 11" id="KW-0648">Protein biosynthesis</keyword>
<dbReference type="InterPro" id="IPR002318">
    <property type="entry name" value="Ala-tRNA-lgiase_IIc"/>
</dbReference>
<keyword evidence="4 11" id="KW-0479">Metal-binding</keyword>
<dbReference type="SUPFAM" id="SSF55681">
    <property type="entry name" value="Class II aaRS and biotin synthetases"/>
    <property type="match status" value="1"/>
</dbReference>
<keyword evidence="11" id="KW-0963">Cytoplasm</keyword>
<dbReference type="HAMAP" id="MF_00036_B">
    <property type="entry name" value="Ala_tRNA_synth_B"/>
    <property type="match status" value="1"/>
</dbReference>
<gene>
    <name evidence="11 14" type="primary">alaS</name>
    <name evidence="14" type="ORF">ACERLL_13940</name>
</gene>
<keyword evidence="3 11" id="KW-0436">Ligase</keyword>
<evidence type="ECO:0000256" key="5">
    <source>
        <dbReference type="ARBA" id="ARBA00022741"/>
    </source>
</evidence>
<keyword evidence="10 11" id="KW-0030">Aminoacyl-tRNA synthetase</keyword>
<dbReference type="SUPFAM" id="SSF101353">
    <property type="entry name" value="Putative anticodon-binding domain of alanyl-tRNA synthetase (AlaRS)"/>
    <property type="match status" value="1"/>
</dbReference>
<dbReference type="InterPro" id="IPR045864">
    <property type="entry name" value="aa-tRNA-synth_II/BPL/LPL"/>
</dbReference>
<dbReference type="SUPFAM" id="SSF55186">
    <property type="entry name" value="ThrRS/AlaRS common domain"/>
    <property type="match status" value="1"/>
</dbReference>
<dbReference type="NCBIfam" id="TIGR00344">
    <property type="entry name" value="alaS"/>
    <property type="match status" value="1"/>
</dbReference>
<proteinExistence type="inferred from homology"/>
<evidence type="ECO:0000313" key="14">
    <source>
        <dbReference type="EMBL" id="MFA9461921.1"/>
    </source>
</evidence>
<dbReference type="Gene3D" id="2.40.30.130">
    <property type="match status" value="1"/>
</dbReference>
<dbReference type="Pfam" id="PF07973">
    <property type="entry name" value="tRNA_SAD"/>
    <property type="match status" value="1"/>
</dbReference>
<protein>
    <recommendedName>
        <fullName evidence="11">Alanine--tRNA ligase</fullName>
        <ecNumber evidence="11">6.1.1.7</ecNumber>
    </recommendedName>
    <alternativeName>
        <fullName evidence="11">Alanyl-tRNA synthetase</fullName>
        <shortName evidence="11">AlaRS</shortName>
    </alternativeName>
</protein>
<dbReference type="InterPro" id="IPR023033">
    <property type="entry name" value="Ala_tRNA_ligase_euk/bac"/>
</dbReference>
<comment type="catalytic activity">
    <reaction evidence="11">
        <text>tRNA(Ala) + L-alanine + ATP = L-alanyl-tRNA(Ala) + AMP + diphosphate</text>
        <dbReference type="Rhea" id="RHEA:12540"/>
        <dbReference type="Rhea" id="RHEA-COMP:9657"/>
        <dbReference type="Rhea" id="RHEA-COMP:9923"/>
        <dbReference type="ChEBI" id="CHEBI:30616"/>
        <dbReference type="ChEBI" id="CHEBI:33019"/>
        <dbReference type="ChEBI" id="CHEBI:57972"/>
        <dbReference type="ChEBI" id="CHEBI:78442"/>
        <dbReference type="ChEBI" id="CHEBI:78497"/>
        <dbReference type="ChEBI" id="CHEBI:456215"/>
        <dbReference type="EC" id="6.1.1.7"/>
    </reaction>
</comment>
<evidence type="ECO:0000256" key="8">
    <source>
        <dbReference type="ARBA" id="ARBA00022884"/>
    </source>
</evidence>
<dbReference type="InterPro" id="IPR018163">
    <property type="entry name" value="Thr/Ala-tRNA-synth_IIc_edit"/>
</dbReference>
<dbReference type="InterPro" id="IPR018164">
    <property type="entry name" value="Ala-tRNA-synth_IIc_N"/>
</dbReference>
<name>A0ABV4TZD0_9GAMM</name>
<dbReference type="InterPro" id="IPR050058">
    <property type="entry name" value="Ala-tRNA_ligase"/>
</dbReference>
<evidence type="ECO:0000256" key="2">
    <source>
        <dbReference type="ARBA" id="ARBA00022555"/>
    </source>
</evidence>
<dbReference type="Gene3D" id="3.10.310.40">
    <property type="match status" value="1"/>
</dbReference>
<dbReference type="SMART" id="SM00863">
    <property type="entry name" value="tRNA_SAD"/>
    <property type="match status" value="1"/>
</dbReference>
<evidence type="ECO:0000256" key="7">
    <source>
        <dbReference type="ARBA" id="ARBA00022840"/>
    </source>
</evidence>
<dbReference type="CDD" id="cd00673">
    <property type="entry name" value="AlaRS_core"/>
    <property type="match status" value="1"/>
</dbReference>
<keyword evidence="12" id="KW-0175">Coiled coil</keyword>
<keyword evidence="2 11" id="KW-0820">tRNA-binding</keyword>
<keyword evidence="8 11" id="KW-0694">RNA-binding</keyword>
<evidence type="ECO:0000313" key="15">
    <source>
        <dbReference type="Proteomes" id="UP001575181"/>
    </source>
</evidence>
<keyword evidence="6 11" id="KW-0862">Zinc</keyword>
<evidence type="ECO:0000256" key="1">
    <source>
        <dbReference type="ARBA" id="ARBA00008226"/>
    </source>
</evidence>
<evidence type="ECO:0000256" key="6">
    <source>
        <dbReference type="ARBA" id="ARBA00022833"/>
    </source>
</evidence>
<dbReference type="PANTHER" id="PTHR11777">
    <property type="entry name" value="ALANYL-TRNA SYNTHETASE"/>
    <property type="match status" value="1"/>
</dbReference>
<feature type="binding site" evidence="11">
    <location>
        <position position="566"/>
    </location>
    <ligand>
        <name>Zn(2+)</name>
        <dbReference type="ChEBI" id="CHEBI:29105"/>
    </ligand>
</feature>
<dbReference type="Gene3D" id="6.10.250.550">
    <property type="match status" value="1"/>
</dbReference>
<dbReference type="Pfam" id="PF02272">
    <property type="entry name" value="DHHA1"/>
    <property type="match status" value="1"/>
</dbReference>
<evidence type="ECO:0000256" key="12">
    <source>
        <dbReference type="SAM" id="Coils"/>
    </source>
</evidence>
<dbReference type="SUPFAM" id="SSF50447">
    <property type="entry name" value="Translation proteins"/>
    <property type="match status" value="1"/>
</dbReference>
<keyword evidence="7 11" id="KW-0067">ATP-binding</keyword>
<dbReference type="InterPro" id="IPR018162">
    <property type="entry name" value="Ala-tRNA-ligase_IIc_anticod-bd"/>
</dbReference>
<dbReference type="Gene3D" id="3.30.54.20">
    <property type="match status" value="1"/>
</dbReference>
<evidence type="ECO:0000256" key="9">
    <source>
        <dbReference type="ARBA" id="ARBA00022917"/>
    </source>
</evidence>
<dbReference type="InterPro" id="IPR003156">
    <property type="entry name" value="DHHA1_dom"/>
</dbReference>
<dbReference type="Gene3D" id="3.30.980.10">
    <property type="entry name" value="Threonyl-trna Synthetase, Chain A, domain 2"/>
    <property type="match status" value="1"/>
</dbReference>
<evidence type="ECO:0000256" key="10">
    <source>
        <dbReference type="ARBA" id="ARBA00023146"/>
    </source>
</evidence>
<keyword evidence="15" id="KW-1185">Reference proteome</keyword>
<comment type="caution">
    <text evidence="14">The sequence shown here is derived from an EMBL/GenBank/DDBJ whole genome shotgun (WGS) entry which is preliminary data.</text>
</comment>
<dbReference type="Pfam" id="PF01411">
    <property type="entry name" value="tRNA-synt_2c"/>
    <property type="match status" value="1"/>
</dbReference>
<feature type="binding site" evidence="11">
    <location>
        <position position="668"/>
    </location>
    <ligand>
        <name>Zn(2+)</name>
        <dbReference type="ChEBI" id="CHEBI:29105"/>
    </ligand>
</feature>
<dbReference type="InterPro" id="IPR009000">
    <property type="entry name" value="Transl_B-barrel_sf"/>
</dbReference>
<dbReference type="RefSeq" id="WP_373656708.1">
    <property type="nucleotide sequence ID" value="NZ_JBGUAW010000009.1"/>
</dbReference>
<dbReference type="Gene3D" id="3.30.930.10">
    <property type="entry name" value="Bira Bifunctional Protein, Domain 2"/>
    <property type="match status" value="1"/>
</dbReference>
<evidence type="ECO:0000256" key="4">
    <source>
        <dbReference type="ARBA" id="ARBA00022723"/>
    </source>
</evidence>
<comment type="subcellular location">
    <subcellularLocation>
        <location evidence="11">Cytoplasm</location>
    </subcellularLocation>
</comment>
<dbReference type="PANTHER" id="PTHR11777:SF9">
    <property type="entry name" value="ALANINE--TRNA LIGASE, CYTOPLASMIC"/>
    <property type="match status" value="1"/>
</dbReference>
<feature type="coiled-coil region" evidence="12">
    <location>
        <begin position="727"/>
        <end position="761"/>
    </location>
</feature>
<feature type="domain" description="Alanyl-transfer RNA synthetases family profile" evidence="13">
    <location>
        <begin position="1"/>
        <end position="711"/>
    </location>
</feature>
<evidence type="ECO:0000259" key="13">
    <source>
        <dbReference type="PROSITE" id="PS50860"/>
    </source>
</evidence>
<dbReference type="EC" id="6.1.1.7" evidence="11"/>
<dbReference type="EMBL" id="JBGUAW010000009">
    <property type="protein sequence ID" value="MFA9461921.1"/>
    <property type="molecule type" value="Genomic_DNA"/>
</dbReference>
<feature type="binding site" evidence="11">
    <location>
        <position position="672"/>
    </location>
    <ligand>
        <name>Zn(2+)</name>
        <dbReference type="ChEBI" id="CHEBI:29105"/>
    </ligand>
</feature>
<dbReference type="Proteomes" id="UP001575181">
    <property type="component" value="Unassembled WGS sequence"/>
</dbReference>
<feature type="binding site" evidence="11">
    <location>
        <position position="570"/>
    </location>
    <ligand>
        <name>Zn(2+)</name>
        <dbReference type="ChEBI" id="CHEBI:29105"/>
    </ligand>
</feature>
<dbReference type="GO" id="GO:0004813">
    <property type="term" value="F:alanine-tRNA ligase activity"/>
    <property type="evidence" value="ECO:0007669"/>
    <property type="project" value="UniProtKB-EC"/>
</dbReference>
<sequence>MEGAEIRRKFLEFFAGRDHEVVPSASLVPQNDPTLLFTNAGMVQFKDVFLGREHRGYTRAVTSQRCLRAGGKHNDLENVGHTARHHTFFEMLGNFSFGDYFKREAIQHAWAFLTEELGLPEEKLFVTVYTEDEEAARIWLDEMHIDPERFAYVGAADNFWAMGDTGPCGPCSEIFYDHGPELPGAPPGSGEDEGDRYVEIWNLVFMQYNRDGDGTLHDLPNPNIDTGMGLERIAAVMEGVHNNFDTDLFLPLIHQAAEQAGVRYNESDATDVSLRVIADHIRACAFLIADGVIPSNEGRGYVLRRIIRRAARHGRMLGIQGAFFHQLVQPLVDAMGHHFTELDEQRATIERVLKIEEERFAATLTEGLAHLDEVIRSLPADAAQIPGEAAFRLYDTYGFPLDLTEDIARERGLSVDNAGFDEHMAEQKARARASWGGSGEEQVPQAYYELLENHQGTEFLGYQSLSAEASLGGILKDDACFKELNAGEEAVLVLNQTPFYGESGGQVGDTGRITTSEAEFVVTDTQVPLPGLVAHVGRLERGRLNTGDTVHCEVNESARHATAYNHSATHLLHAALRHQLGDHVRQMGSLVEPDRLRFDFSHYEGLTADQLRTIENEVNRHIRANYDVSADWMTLDQAQGKGAIAFFDEKYGEQVRVITMGSASMELCGGTHVSRTGNIGLFKIVEETGIAAGVRRIEALTGQEAINHVQAQEDQIGRIAGMLKGTRSDAGDRVAELVERSRDLEKEVERLKSKLATAASGDLLDNVREIGGIKVLAAALEGQDPKSLRQTVDQLKQKLGSGVIVLGVPDPEKGKVSLIAGVTDDLTDRFSAGDLVNQVAEGVGGKGGGRADMAQAGGKEPEKLDSALERVGEYVEGCLAT</sequence>
<comment type="cofactor">
    <cofactor evidence="11">
        <name>Zn(2+)</name>
        <dbReference type="ChEBI" id="CHEBI:29105"/>
    </cofactor>
    <text evidence="11">Binds 1 zinc ion per subunit.</text>
</comment>
<accession>A0ABV4TZD0</accession>
<comment type="function">
    <text evidence="11">Catalyzes the attachment of alanine to tRNA(Ala) in a two-step reaction: alanine is first activated by ATP to form Ala-AMP and then transferred to the acceptor end of tRNA(Ala). Also edits incorrectly charged Ser-tRNA(Ala) and Gly-tRNA(Ala) via its editing domain.</text>
</comment>
<comment type="domain">
    <text evidence="11">Consists of three domains; the N-terminal catalytic domain, the editing domain and the C-terminal C-Ala domain. The editing domain removes incorrectly charged amino acids, while the C-Ala domain, along with tRNA(Ala), serves as a bridge to cooperatively bring together the editing and aminoacylation centers thus stimulating deacylation of misacylated tRNAs.</text>
</comment>
<evidence type="ECO:0000256" key="3">
    <source>
        <dbReference type="ARBA" id="ARBA00022598"/>
    </source>
</evidence>
<organism evidence="14 15">
    <name type="scientific">Thiohalorhabdus methylotrophus</name>
    <dbReference type="NCBI Taxonomy" id="3242694"/>
    <lineage>
        <taxon>Bacteria</taxon>
        <taxon>Pseudomonadati</taxon>
        <taxon>Pseudomonadota</taxon>
        <taxon>Gammaproteobacteria</taxon>
        <taxon>Thiohalorhabdales</taxon>
        <taxon>Thiohalorhabdaceae</taxon>
        <taxon>Thiohalorhabdus</taxon>
    </lineage>
</organism>
<dbReference type="PRINTS" id="PR00980">
    <property type="entry name" value="TRNASYNTHALA"/>
</dbReference>
<dbReference type="PROSITE" id="PS50860">
    <property type="entry name" value="AA_TRNA_LIGASE_II_ALA"/>
    <property type="match status" value="1"/>
</dbReference>
<reference evidence="14 15" key="1">
    <citation type="submission" date="2024-08" db="EMBL/GenBank/DDBJ databases">
        <title>Whole-genome sequencing of halo(alkali)philic microorganisms from hypersaline lakes.</title>
        <authorList>
            <person name="Sorokin D.Y."/>
            <person name="Merkel A.Y."/>
            <person name="Messina E."/>
            <person name="Yakimov M."/>
        </authorList>
    </citation>
    <scope>NUCLEOTIDE SEQUENCE [LARGE SCALE GENOMIC DNA]</scope>
    <source>
        <strain evidence="14 15">Cl-TMA</strain>
    </source>
</reference>
<keyword evidence="5 11" id="KW-0547">Nucleotide-binding</keyword>
<dbReference type="InterPro" id="IPR012947">
    <property type="entry name" value="tRNA_SAD"/>
</dbReference>